<gene>
    <name evidence="2" type="ORF">GRI58_03840</name>
</gene>
<dbReference type="AlphaFoldDB" id="A0A845AFE9"/>
<comment type="caution">
    <text evidence="2">The sequence shown here is derived from an EMBL/GenBank/DDBJ whole genome shotgun (WGS) entry which is preliminary data.</text>
</comment>
<keyword evidence="3" id="KW-1185">Reference proteome</keyword>
<proteinExistence type="predicted"/>
<dbReference type="RefSeq" id="WP_160752244.1">
    <property type="nucleotide sequence ID" value="NZ_WTYA01000002.1"/>
</dbReference>
<protein>
    <submittedName>
        <fullName evidence="2">Uncharacterized protein</fullName>
    </submittedName>
</protein>
<reference evidence="2 3" key="1">
    <citation type="submission" date="2019-12" db="EMBL/GenBank/DDBJ databases">
        <title>Genomic-based taxomic classification of the family Erythrobacteraceae.</title>
        <authorList>
            <person name="Xu L."/>
        </authorList>
    </citation>
    <scope>NUCLEOTIDE SEQUENCE [LARGE SCALE GENOMIC DNA]</scope>
    <source>
        <strain evidence="2 3">KEMB 9005-328</strain>
    </source>
</reference>
<name>A0A845AFE9_9SPHN</name>
<feature type="region of interest" description="Disordered" evidence="1">
    <location>
        <begin position="120"/>
        <end position="144"/>
    </location>
</feature>
<accession>A0A845AFE9</accession>
<evidence type="ECO:0000313" key="2">
    <source>
        <dbReference type="EMBL" id="MXP27953.1"/>
    </source>
</evidence>
<evidence type="ECO:0000256" key="1">
    <source>
        <dbReference type="SAM" id="MobiDB-lite"/>
    </source>
</evidence>
<organism evidence="2 3">
    <name type="scientific">Qipengyuania algicida</name>
    <dbReference type="NCBI Taxonomy" id="1836209"/>
    <lineage>
        <taxon>Bacteria</taxon>
        <taxon>Pseudomonadati</taxon>
        <taxon>Pseudomonadota</taxon>
        <taxon>Alphaproteobacteria</taxon>
        <taxon>Sphingomonadales</taxon>
        <taxon>Erythrobacteraceae</taxon>
        <taxon>Qipengyuania</taxon>
    </lineage>
</organism>
<dbReference type="EMBL" id="WTYA01000002">
    <property type="protein sequence ID" value="MXP27953.1"/>
    <property type="molecule type" value="Genomic_DNA"/>
</dbReference>
<dbReference type="Proteomes" id="UP000439780">
    <property type="component" value="Unassembled WGS sequence"/>
</dbReference>
<sequence>MTHFQSLKIAVRSRAAPTAVILALLFIVVSCSEPAPVSPRESKITKPINFTADDKRAAQALSLGNAAALKGGSNQYDQSLLCSISIESIMSKLRDTGTFSPQQLASVEKAKKIYDERASAAAKEQSKSRADISRDRAQLASKHQDEMERARLSIGCLKSLM</sequence>
<evidence type="ECO:0000313" key="3">
    <source>
        <dbReference type="Proteomes" id="UP000439780"/>
    </source>
</evidence>